<dbReference type="OrthoDB" id="6998040at2"/>
<reference evidence="3" key="1">
    <citation type="submission" date="2016-01" db="EMBL/GenBank/DDBJ databases">
        <authorList>
            <person name="Peeters C."/>
        </authorList>
    </citation>
    <scope>NUCLEOTIDE SEQUENCE</scope>
    <source>
        <strain evidence="3">LMG 29322</strain>
    </source>
</reference>
<dbReference type="PANTHER" id="PTHR38033:SF1">
    <property type="entry name" value="DOTU FAMILY TYPE IV_VI SECRETION SYSTEM PROTEIN"/>
    <property type="match status" value="1"/>
</dbReference>
<protein>
    <submittedName>
        <fullName evidence="3">Type VI secretion system protein ImpK</fullName>
    </submittedName>
</protein>
<dbReference type="AlphaFoldDB" id="A0A158AD10"/>
<dbReference type="EMBL" id="FCOA02000005">
    <property type="protein sequence ID" value="SAK55609.1"/>
    <property type="molecule type" value="Genomic_DNA"/>
</dbReference>
<dbReference type="Pfam" id="PF09850">
    <property type="entry name" value="DotU"/>
    <property type="match status" value="1"/>
</dbReference>
<evidence type="ECO:0000256" key="1">
    <source>
        <dbReference type="SAM" id="Phobius"/>
    </source>
</evidence>
<dbReference type="InterPro" id="IPR038522">
    <property type="entry name" value="T4/T6SS_DotU_sf"/>
</dbReference>
<proteinExistence type="predicted"/>
<dbReference type="RefSeq" id="WP_061167446.1">
    <property type="nucleotide sequence ID" value="NZ_FCOA02000005.1"/>
</dbReference>
<accession>A0A158AD10</accession>
<dbReference type="NCBIfam" id="TIGR03349">
    <property type="entry name" value="IV_VI_DotU"/>
    <property type="match status" value="1"/>
</dbReference>
<dbReference type="PANTHER" id="PTHR38033">
    <property type="entry name" value="MEMBRANE PROTEIN-RELATED"/>
    <property type="match status" value="1"/>
</dbReference>
<evidence type="ECO:0000313" key="3">
    <source>
        <dbReference type="EMBL" id="SAK55609.1"/>
    </source>
</evidence>
<feature type="domain" description="Type IV / VI secretion system DotU" evidence="2">
    <location>
        <begin position="28"/>
        <end position="225"/>
    </location>
</feature>
<keyword evidence="1" id="KW-1133">Transmembrane helix</keyword>
<sequence>MNRIPSFSGGAALVDHAAGFAPSFPEGMRDLLRDTALFVANLSSGGAPEDFASLRKHCKEMIDEFGAALDRRGYAADVRDDAVMAQCALLDETALRHLSEQERPQWSAQPLQVETLRQHDTGERVFVRLDARMRERAPQVGLLECYAAILGLGFTGRYAIEGEAPRAALIGELNALIARLRPEGERPFIVDQPGRFIGDWLRRSSPWALATGACCIAFVTWFGWHLALDAQLAALLPGAIKQ</sequence>
<dbReference type="InterPro" id="IPR017732">
    <property type="entry name" value="T4/T6SS_DotU"/>
</dbReference>
<feature type="transmembrane region" description="Helical" evidence="1">
    <location>
        <begin position="207"/>
        <end position="227"/>
    </location>
</feature>
<dbReference type="STRING" id="1777140.AWB79_02205"/>
<gene>
    <name evidence="3" type="ORF">AWB79_02205</name>
</gene>
<keyword evidence="4" id="KW-1185">Reference proteome</keyword>
<comment type="caution">
    <text evidence="3">The sequence shown here is derived from an EMBL/GenBank/DDBJ whole genome shotgun (WGS) entry which is preliminary data.</text>
</comment>
<organism evidence="3 4">
    <name type="scientific">Caballeronia hypogeia</name>
    <dbReference type="NCBI Taxonomy" id="1777140"/>
    <lineage>
        <taxon>Bacteria</taxon>
        <taxon>Pseudomonadati</taxon>
        <taxon>Pseudomonadota</taxon>
        <taxon>Betaproteobacteria</taxon>
        <taxon>Burkholderiales</taxon>
        <taxon>Burkholderiaceae</taxon>
        <taxon>Caballeronia</taxon>
    </lineage>
</organism>
<evidence type="ECO:0000259" key="2">
    <source>
        <dbReference type="Pfam" id="PF09850"/>
    </source>
</evidence>
<evidence type="ECO:0000313" key="4">
    <source>
        <dbReference type="Proteomes" id="UP000054851"/>
    </source>
</evidence>
<keyword evidence="1" id="KW-0812">Transmembrane</keyword>
<dbReference type="Proteomes" id="UP000054851">
    <property type="component" value="Unassembled WGS sequence"/>
</dbReference>
<dbReference type="Gene3D" id="1.25.40.590">
    <property type="entry name" value="Type IV / VI secretion system, DotU"/>
    <property type="match status" value="1"/>
</dbReference>
<keyword evidence="1" id="KW-0472">Membrane</keyword>
<name>A0A158AD10_9BURK</name>